<feature type="compositionally biased region" description="Low complexity" evidence="7">
    <location>
        <begin position="366"/>
        <end position="385"/>
    </location>
</feature>
<reference evidence="9" key="2">
    <citation type="submission" date="2025-08" db="UniProtKB">
        <authorList>
            <consortium name="Ensembl"/>
        </authorList>
    </citation>
    <scope>IDENTIFICATION</scope>
</reference>
<dbReference type="SMART" id="SM00549">
    <property type="entry name" value="TAFH"/>
    <property type="match status" value="1"/>
</dbReference>
<dbReference type="GO" id="GO:0006355">
    <property type="term" value="P:regulation of DNA-templated transcription"/>
    <property type="evidence" value="ECO:0007669"/>
    <property type="project" value="UniProtKB-ARBA"/>
</dbReference>
<keyword evidence="6" id="KW-0175">Coiled coil</keyword>
<comment type="similarity">
    <text evidence="2">Belongs to the TAF4 family.</text>
</comment>
<evidence type="ECO:0000256" key="6">
    <source>
        <dbReference type="SAM" id="Coils"/>
    </source>
</evidence>
<dbReference type="Pfam" id="PF07531">
    <property type="entry name" value="TAFH"/>
    <property type="match status" value="1"/>
</dbReference>
<dbReference type="PROSITE" id="PS51119">
    <property type="entry name" value="TAFH"/>
    <property type="match status" value="1"/>
</dbReference>
<dbReference type="PANTHER" id="PTHR15138">
    <property type="entry name" value="TRANSCRIPTION INITIATION FACTOR TFIID SUBUNIT 4"/>
    <property type="match status" value="1"/>
</dbReference>
<reference evidence="9" key="3">
    <citation type="submission" date="2025-09" db="UniProtKB">
        <authorList>
            <consortium name="Ensembl"/>
        </authorList>
    </citation>
    <scope>IDENTIFICATION</scope>
</reference>
<dbReference type="SUPFAM" id="SSF47113">
    <property type="entry name" value="Histone-fold"/>
    <property type="match status" value="1"/>
</dbReference>
<proteinExistence type="inferred from homology"/>
<keyword evidence="10" id="KW-1185">Reference proteome</keyword>
<name>A0A8C7WJB6_ONCMY</name>
<evidence type="ECO:0000259" key="8">
    <source>
        <dbReference type="PROSITE" id="PS51119"/>
    </source>
</evidence>
<evidence type="ECO:0000256" key="4">
    <source>
        <dbReference type="ARBA" id="ARBA00023163"/>
    </source>
</evidence>
<evidence type="ECO:0000256" key="1">
    <source>
        <dbReference type="ARBA" id="ARBA00004123"/>
    </source>
</evidence>
<dbReference type="FunFam" id="1.20.120.1110:FF:000002">
    <property type="entry name" value="Transcription initiation factor TFIID subunit 4B"/>
    <property type="match status" value="1"/>
</dbReference>
<accession>A0A8C7WJB6</accession>
<dbReference type="InterPro" id="IPR003894">
    <property type="entry name" value="TAFH_NHR1"/>
</dbReference>
<feature type="compositionally biased region" description="Polar residues" evidence="7">
    <location>
        <begin position="386"/>
        <end position="398"/>
    </location>
</feature>
<evidence type="ECO:0000313" key="10">
    <source>
        <dbReference type="Proteomes" id="UP000694395"/>
    </source>
</evidence>
<dbReference type="Ensembl" id="ENSOMYT00000113916.2">
    <property type="protein sequence ID" value="ENSOMYP00000105090.2"/>
    <property type="gene ID" value="ENSOMYG00000047125.2"/>
</dbReference>
<dbReference type="SUPFAM" id="SSF158553">
    <property type="entry name" value="TAFH domain-like"/>
    <property type="match status" value="1"/>
</dbReference>
<keyword evidence="5" id="KW-0539">Nucleus</keyword>
<dbReference type="GO" id="GO:0046982">
    <property type="term" value="F:protein heterodimerization activity"/>
    <property type="evidence" value="ECO:0007669"/>
    <property type="project" value="InterPro"/>
</dbReference>
<organism evidence="9 10">
    <name type="scientific">Oncorhynchus mykiss</name>
    <name type="common">Rainbow trout</name>
    <name type="synonym">Salmo gairdneri</name>
    <dbReference type="NCBI Taxonomy" id="8022"/>
    <lineage>
        <taxon>Eukaryota</taxon>
        <taxon>Metazoa</taxon>
        <taxon>Chordata</taxon>
        <taxon>Craniata</taxon>
        <taxon>Vertebrata</taxon>
        <taxon>Euteleostomi</taxon>
        <taxon>Actinopterygii</taxon>
        <taxon>Neopterygii</taxon>
        <taxon>Teleostei</taxon>
        <taxon>Protacanthopterygii</taxon>
        <taxon>Salmoniformes</taxon>
        <taxon>Salmonidae</taxon>
        <taxon>Salmoninae</taxon>
        <taxon>Oncorhynchus</taxon>
    </lineage>
</organism>
<dbReference type="GO" id="GO:0006367">
    <property type="term" value="P:transcription initiation at RNA polymerase II promoter"/>
    <property type="evidence" value="ECO:0007669"/>
    <property type="project" value="TreeGrafter"/>
</dbReference>
<dbReference type="Proteomes" id="UP000694395">
    <property type="component" value="Chromosome 16"/>
</dbReference>
<feature type="coiled-coil region" evidence="6">
    <location>
        <begin position="808"/>
        <end position="863"/>
    </location>
</feature>
<sequence length="935" mass="99260">MAAGSDLLDDVFFNTEVDEKVVSDLVGSLESELTGSGRGKSSVRVQAAANHIDNSAVGRNSNVQDSEMGLSQELAKPGTGVPGGVINSRRSQGSTMYAAVGTTAVGSSMTAGHSPSKTGAVSGVITEVPDHGAGIRKTGAAGVQTLNGRSVVINSHNSGSVAALVSSASSTVPAVAVVNNGPSSVVKGNVVLPSTSSTVIQTPLMHNAVTSTVISSQLSVLNSVPTVTLVRPPMQPLGTITAQSGSNNTVLIRSANVAHPASSEAQINTLESPKTTTQTTSEVTSPSVVGKSLVLQNVRTSIPSTIAACPGGIKAIAPQVFSPRLPQPQQNASNIQNIQLPPGMVLVRSESGQLLMIHQQTLAQMQSQSQSAMTPRAATPTSTPPVQITSVQAPGTPMMSRQVTPTITKQGSTAQTTVQATTTLQRPPVLQQNTIMLGGAAATSGQAPVQPCSAAVTQRAGTPEILENVKKCKNFLSTLIKLASSGKQSSETTANVKELVKSLLESKIEAEDFTSRLYRELNSSPQPYLVPFLKRSLPALRQMTPDSAAFIQQSQLPHTGAQPAAPSKALTAAVLGGMSTAQNSRLNSSSPGAKGTMHQSPVISLAQTPHNKPGLVYYILTILHSCLCYVTAPSLSRALSPSLPSLSVPVVKQALAPGAKVPLGPQSMLSVVLKNRQKEAGGGTFKDDDDINDVASMAGVNLSEESARILATNSELVGMVTRSCKDEAFLYTSSLTQRVHEIGETHTHTYTHPHSVISYVSHATQHRLQNLLEKLTVVAQQKSITFKEDDKCEQVSDVRSQLKFFEQLDQMEKQRKEEQEREILMKAAKSRSRQEDPEQLRLKQKAKEMQQQELNQIRQKEANMTALAAIGPRKKRKMNFPDLCSGPSPSGGYSSGGSRPQRQRITRVNLRDLLFCLENERETSRSHLLYKGLLK</sequence>
<evidence type="ECO:0000256" key="3">
    <source>
        <dbReference type="ARBA" id="ARBA00023015"/>
    </source>
</evidence>
<dbReference type="GO" id="GO:0003677">
    <property type="term" value="F:DNA binding"/>
    <property type="evidence" value="ECO:0007669"/>
    <property type="project" value="TreeGrafter"/>
</dbReference>
<keyword evidence="3" id="KW-0805">Transcription regulation</keyword>
<dbReference type="InterPro" id="IPR007900">
    <property type="entry name" value="TAF4_C"/>
</dbReference>
<evidence type="ECO:0000256" key="2">
    <source>
        <dbReference type="ARBA" id="ARBA00006178"/>
    </source>
</evidence>
<gene>
    <name evidence="9" type="primary">LOC110492390</name>
</gene>
<feature type="domain" description="TAFH" evidence="8">
    <location>
        <begin position="466"/>
        <end position="563"/>
    </location>
</feature>
<dbReference type="InterPro" id="IPR045144">
    <property type="entry name" value="TAF4"/>
</dbReference>
<feature type="compositionally biased region" description="Low complexity" evidence="7">
    <location>
        <begin position="885"/>
        <end position="898"/>
    </location>
</feature>
<dbReference type="Gene3D" id="1.20.120.1110">
    <property type="entry name" value="TAFH/NHR1 domain"/>
    <property type="match status" value="1"/>
</dbReference>
<dbReference type="PANTHER" id="PTHR15138:SF18">
    <property type="entry name" value="TATA-BOX BINDING PROTEIN ASSOCIATED FACTOR 4"/>
    <property type="match status" value="1"/>
</dbReference>
<dbReference type="Gene3D" id="1.10.20.10">
    <property type="entry name" value="Histone, subunit A"/>
    <property type="match status" value="1"/>
</dbReference>
<keyword evidence="4" id="KW-0804">Transcription</keyword>
<dbReference type="CDD" id="cd08045">
    <property type="entry name" value="HFD_TAF4"/>
    <property type="match status" value="1"/>
</dbReference>
<evidence type="ECO:0000256" key="5">
    <source>
        <dbReference type="ARBA" id="ARBA00023242"/>
    </source>
</evidence>
<evidence type="ECO:0000256" key="7">
    <source>
        <dbReference type="SAM" id="MobiDB-lite"/>
    </source>
</evidence>
<dbReference type="GO" id="GO:0016251">
    <property type="term" value="F:RNA polymerase II general transcription initiation factor activity"/>
    <property type="evidence" value="ECO:0007669"/>
    <property type="project" value="TreeGrafter"/>
</dbReference>
<dbReference type="GeneTree" id="ENSGT00390000011620"/>
<reference evidence="9" key="1">
    <citation type="submission" date="2020-07" db="EMBL/GenBank/DDBJ databases">
        <title>A long reads based de novo assembly of the rainbow trout Arlee double haploid line genome.</title>
        <authorList>
            <person name="Gao G."/>
            <person name="Palti Y."/>
        </authorList>
    </citation>
    <scope>NUCLEOTIDE SEQUENCE [LARGE SCALE GENOMIC DNA]</scope>
</reference>
<protein>
    <submittedName>
        <fullName evidence="9">TATA-box binding protein associated factor 4</fullName>
    </submittedName>
</protein>
<comment type="subcellular location">
    <subcellularLocation>
        <location evidence="1">Nucleus</location>
    </subcellularLocation>
</comment>
<evidence type="ECO:0000313" key="9">
    <source>
        <dbReference type="Ensembl" id="ENSOMYP00000105090.2"/>
    </source>
</evidence>
<feature type="region of interest" description="Disordered" evidence="7">
    <location>
        <begin position="366"/>
        <end position="398"/>
    </location>
</feature>
<dbReference type="GO" id="GO:0005669">
    <property type="term" value="C:transcription factor TFIID complex"/>
    <property type="evidence" value="ECO:0007669"/>
    <property type="project" value="InterPro"/>
</dbReference>
<dbReference type="InterPro" id="IPR009072">
    <property type="entry name" value="Histone-fold"/>
</dbReference>
<dbReference type="InterPro" id="IPR037249">
    <property type="entry name" value="TAFH/NHR1_dom_sf"/>
</dbReference>
<dbReference type="Pfam" id="PF05236">
    <property type="entry name" value="TAF4"/>
    <property type="match status" value="1"/>
</dbReference>
<dbReference type="AlphaFoldDB" id="A0A8C7WJB6"/>
<feature type="region of interest" description="Disordered" evidence="7">
    <location>
        <begin position="877"/>
        <end position="904"/>
    </location>
</feature>